<dbReference type="EMBL" id="FOCX01000017">
    <property type="protein sequence ID" value="SEO71554.1"/>
    <property type="molecule type" value="Genomic_DNA"/>
</dbReference>
<dbReference type="AlphaFoldDB" id="A0A1H8RZB9"/>
<reference evidence="2" key="1">
    <citation type="submission" date="2016-10" db="EMBL/GenBank/DDBJ databases">
        <authorList>
            <person name="Varghese N."/>
            <person name="Submissions S."/>
        </authorList>
    </citation>
    <scope>NUCLEOTIDE SEQUENCE [LARGE SCALE GENOMIC DNA]</scope>
    <source>
        <strain evidence="2">IBRC-M 10043</strain>
    </source>
</reference>
<sequence>MAIYGNTSRVSVDVSGGAITAVNIGDQDKLVIFARGDPNSGTAQTNDPTQVSGPQAAAAAFGEDTALTEAIRDAAANGVGYASIWGVMPATQSATGEAIAGGSGTLGNTPIIEDVAEITATNTTDGVEADVAFRYNDPVAEPSSEQTVHINPFEGIVEAGDSDEYEIDYKWLDWQSAFDAATGVIQEQEHGEWRVHSEAESVVADAISTVRPLRESEWKMIRVSAAAQPNTNSSATPPEAHFDATGYTDGLDNDALFLTAPERRPGSDSLVGGAVAGQMAGTSIDEPILGNALTGVTDLTQTLTVPEQTDLANSGVIPISASGSPALEDNVSTSTETDWTRDFFTARLRDQLVLTARAIGRAARGRLNNDTVETLVQERLADELIDLIEDGVLEPNTDDETRWYTNAEQDATNPKKLDISFGFSPVGVVGTVDVDMTINI</sequence>
<evidence type="ECO:0008006" key="3">
    <source>
        <dbReference type="Google" id="ProtNLM"/>
    </source>
</evidence>
<protein>
    <recommendedName>
        <fullName evidence="3">Phage tail sheath protein</fullName>
    </recommendedName>
</protein>
<proteinExistence type="predicted"/>
<name>A0A1H8RZB9_9EURY</name>
<organism evidence="1 2">
    <name type="scientific">Halorientalis persicus</name>
    <dbReference type="NCBI Taxonomy" id="1367881"/>
    <lineage>
        <taxon>Archaea</taxon>
        <taxon>Methanobacteriati</taxon>
        <taxon>Methanobacteriota</taxon>
        <taxon>Stenosarchaea group</taxon>
        <taxon>Halobacteria</taxon>
        <taxon>Halobacteriales</taxon>
        <taxon>Haloarculaceae</taxon>
        <taxon>Halorientalis</taxon>
    </lineage>
</organism>
<dbReference type="Proteomes" id="UP000198775">
    <property type="component" value="Unassembled WGS sequence"/>
</dbReference>
<evidence type="ECO:0000313" key="1">
    <source>
        <dbReference type="EMBL" id="SEO71554.1"/>
    </source>
</evidence>
<gene>
    <name evidence="1" type="ORF">SAMN05216388_101786</name>
</gene>
<evidence type="ECO:0000313" key="2">
    <source>
        <dbReference type="Proteomes" id="UP000198775"/>
    </source>
</evidence>
<dbReference type="OrthoDB" id="385674at2157"/>
<accession>A0A1H8RZB9</accession>
<dbReference type="RefSeq" id="WP_139203560.1">
    <property type="nucleotide sequence ID" value="NZ_FOCX01000017.1"/>
</dbReference>
<keyword evidence="2" id="KW-1185">Reference proteome</keyword>